<gene>
    <name evidence="3" type="ORF">HAX54_008200</name>
</gene>
<dbReference type="Proteomes" id="UP000823775">
    <property type="component" value="Unassembled WGS sequence"/>
</dbReference>
<dbReference type="InterPro" id="IPR046796">
    <property type="entry name" value="Transposase_32_dom"/>
</dbReference>
<proteinExistence type="predicted"/>
<keyword evidence="4" id="KW-1185">Reference proteome</keyword>
<evidence type="ECO:0000259" key="2">
    <source>
        <dbReference type="Pfam" id="PF20167"/>
    </source>
</evidence>
<evidence type="ECO:0000313" key="3">
    <source>
        <dbReference type="EMBL" id="MCD7469274.1"/>
    </source>
</evidence>
<comment type="caution">
    <text evidence="3">The sequence shown here is derived from an EMBL/GenBank/DDBJ whole genome shotgun (WGS) entry which is preliminary data.</text>
</comment>
<feature type="domain" description="Putative plant transposon protein" evidence="2">
    <location>
        <begin position="4"/>
        <end position="113"/>
    </location>
</feature>
<feature type="region of interest" description="Disordered" evidence="1">
    <location>
        <begin position="175"/>
        <end position="221"/>
    </location>
</feature>
<evidence type="ECO:0000256" key="1">
    <source>
        <dbReference type="SAM" id="MobiDB-lite"/>
    </source>
</evidence>
<organism evidence="3 4">
    <name type="scientific">Datura stramonium</name>
    <name type="common">Jimsonweed</name>
    <name type="synonym">Common thornapple</name>
    <dbReference type="NCBI Taxonomy" id="4076"/>
    <lineage>
        <taxon>Eukaryota</taxon>
        <taxon>Viridiplantae</taxon>
        <taxon>Streptophyta</taxon>
        <taxon>Embryophyta</taxon>
        <taxon>Tracheophyta</taxon>
        <taxon>Spermatophyta</taxon>
        <taxon>Magnoliopsida</taxon>
        <taxon>eudicotyledons</taxon>
        <taxon>Gunneridae</taxon>
        <taxon>Pentapetalae</taxon>
        <taxon>asterids</taxon>
        <taxon>lamiids</taxon>
        <taxon>Solanales</taxon>
        <taxon>Solanaceae</taxon>
        <taxon>Solanoideae</taxon>
        <taxon>Datureae</taxon>
        <taxon>Datura</taxon>
    </lineage>
</organism>
<reference evidence="3 4" key="1">
    <citation type="journal article" date="2021" name="BMC Genomics">
        <title>Datura genome reveals duplications of psychoactive alkaloid biosynthetic genes and high mutation rate following tissue culture.</title>
        <authorList>
            <person name="Rajewski A."/>
            <person name="Carter-House D."/>
            <person name="Stajich J."/>
            <person name="Litt A."/>
        </authorList>
    </citation>
    <scope>NUCLEOTIDE SEQUENCE [LARGE SCALE GENOMIC DNA]</scope>
    <source>
        <strain evidence="3">AR-01</strain>
    </source>
</reference>
<name>A0ABS8TCU0_DATST</name>
<accession>A0ABS8TCU0</accession>
<dbReference type="EMBL" id="JACEIK010001421">
    <property type="protein sequence ID" value="MCD7469274.1"/>
    <property type="molecule type" value="Genomic_DNA"/>
</dbReference>
<dbReference type="Pfam" id="PF20167">
    <property type="entry name" value="Transposase_32"/>
    <property type="match status" value="1"/>
</dbReference>
<protein>
    <recommendedName>
        <fullName evidence="2">Putative plant transposon protein domain-containing protein</fullName>
    </recommendedName>
</protein>
<evidence type="ECO:0000313" key="4">
    <source>
        <dbReference type="Proteomes" id="UP000823775"/>
    </source>
</evidence>
<sequence length="221" mass="25694">MREQHNQHPWLAQVLTDDHPPWKINLGEKICKSIFTFTIKFWRAVVRLWLFPTGGDNVLGEERESLVASLMSGFLLNMEVIRVYEMRAPMTKFSISLPFPCLVIRLCKEAYVPILAEIDLGTFVDRAIVVALAPYEFLHDWIDNMEARVNERLKDLTMPDLAMFDSKVEEPFTDLLGEQPKAAGKRPQEGDENEEISKRKKHKKRKQEQEDLLEAQRLSRV</sequence>